<dbReference type="SUPFAM" id="SSF69593">
    <property type="entry name" value="Glycerol-3-phosphate (1)-acyltransferase"/>
    <property type="match status" value="1"/>
</dbReference>
<dbReference type="Proteomes" id="UP000238218">
    <property type="component" value="Unassembled WGS sequence"/>
</dbReference>
<evidence type="ECO:0000313" key="3">
    <source>
        <dbReference type="Proteomes" id="UP000238218"/>
    </source>
</evidence>
<evidence type="ECO:0000259" key="1">
    <source>
        <dbReference type="SMART" id="SM00563"/>
    </source>
</evidence>
<proteinExistence type="predicted"/>
<dbReference type="EMBL" id="PVWP01000001">
    <property type="protein sequence ID" value="PSB39310.1"/>
    <property type="molecule type" value="Genomic_DNA"/>
</dbReference>
<keyword evidence="2" id="KW-0808">Transferase</keyword>
<dbReference type="InterPro" id="IPR002123">
    <property type="entry name" value="Plipid/glycerol_acylTrfase"/>
</dbReference>
<gene>
    <name evidence="2" type="ORF">C7B81_01285</name>
</gene>
<organism evidence="2 3">
    <name type="scientific">Aphanothece cf. minutissima CCALA 015</name>
    <dbReference type="NCBI Taxonomy" id="2107695"/>
    <lineage>
        <taxon>Bacteria</taxon>
        <taxon>Bacillati</taxon>
        <taxon>Cyanobacteriota</taxon>
        <taxon>Cyanophyceae</taxon>
        <taxon>Oscillatoriophycideae</taxon>
        <taxon>Chroococcales</taxon>
        <taxon>Aphanothecaceae</taxon>
        <taxon>Aphanothece</taxon>
    </lineage>
</organism>
<dbReference type="SMART" id="SM00563">
    <property type="entry name" value="PlsC"/>
    <property type="match status" value="1"/>
</dbReference>
<evidence type="ECO:0000313" key="2">
    <source>
        <dbReference type="EMBL" id="PSB39310.1"/>
    </source>
</evidence>
<keyword evidence="3" id="KW-1185">Reference proteome</keyword>
<dbReference type="RefSeq" id="WP_106219506.1">
    <property type="nucleotide sequence ID" value="NZ_PVWP01000001.1"/>
</dbReference>
<sequence length="464" mass="51845">MATAPPLEFLPPRLDGRVLALGRLVLPLWLRWRSRIAAVEVEGMATLVEAMRSFQAGESRLLLAFRHPSLDDPLSMARLLWVELARAGRRQGLRFDPAPTGQFLFDRGIPLWAGPTMGWLFTHLGGASIQRSKLDLPALRTARKLLLEGPHPFALAPEGATNGHNERLSPLEPGTAQLAFWTAADLAEAGRHERMDLLPIGLQYSFIEPVWGPIEALLCRLEEGAGLSPDPGHDLDPTRLHGRLVRLGERMLEQMEAFYRDKVHLALPEACAPAAATAADSADPESTPGFGPRLQRLMDLALRRVEQSFGMQPCGSLTDRCRRLEQAGWDRLYPARPPDAEPPSPLALALADRLAEETGAQLWHMRVVESFVAVSGSYVRERPSQERFADTLLLLWDTQCRIQGQTANQRPRLGRRKVRISIDRPIRVDGRLADYRRDRRRAVQALTEELQQRLEGLIVPSPLD</sequence>
<protein>
    <submittedName>
        <fullName evidence="2">Glycerol acyltransferase</fullName>
    </submittedName>
</protein>
<comment type="caution">
    <text evidence="2">The sequence shown here is derived from an EMBL/GenBank/DDBJ whole genome shotgun (WGS) entry which is preliminary data.</text>
</comment>
<keyword evidence="2" id="KW-0012">Acyltransferase</keyword>
<reference evidence="2 3" key="2">
    <citation type="submission" date="2018-03" db="EMBL/GenBank/DDBJ databases">
        <title>The ancient ancestry and fast evolution of plastids.</title>
        <authorList>
            <person name="Moore K.R."/>
            <person name="Magnabosco C."/>
            <person name="Momper L."/>
            <person name="Gold D.A."/>
            <person name="Bosak T."/>
            <person name="Fournier G.P."/>
        </authorList>
    </citation>
    <scope>NUCLEOTIDE SEQUENCE [LARGE SCALE GENOMIC DNA]</scope>
    <source>
        <strain evidence="2 3">CCALA 015</strain>
    </source>
</reference>
<dbReference type="GO" id="GO:0016746">
    <property type="term" value="F:acyltransferase activity"/>
    <property type="evidence" value="ECO:0007669"/>
    <property type="project" value="UniProtKB-KW"/>
</dbReference>
<name>A0ABX5FBK5_9CHRO</name>
<feature type="domain" description="Phospholipid/glycerol acyltransferase" evidence="1">
    <location>
        <begin position="61"/>
        <end position="205"/>
    </location>
</feature>
<accession>A0ABX5FBK5</accession>
<reference evidence="2 3" key="1">
    <citation type="submission" date="2018-02" db="EMBL/GenBank/DDBJ databases">
        <authorList>
            <person name="Moore K."/>
            <person name="Momper L."/>
        </authorList>
    </citation>
    <scope>NUCLEOTIDE SEQUENCE [LARGE SCALE GENOMIC DNA]</scope>
    <source>
        <strain evidence="2 3">CCALA 015</strain>
    </source>
</reference>